<keyword evidence="9" id="KW-1185">Reference proteome</keyword>
<evidence type="ECO:0000256" key="5">
    <source>
        <dbReference type="ARBA" id="ARBA00023136"/>
    </source>
</evidence>
<evidence type="ECO:0000256" key="2">
    <source>
        <dbReference type="ARBA" id="ARBA00007165"/>
    </source>
</evidence>
<evidence type="ECO:0000256" key="6">
    <source>
        <dbReference type="RuleBase" id="RU363076"/>
    </source>
</evidence>
<evidence type="ECO:0000256" key="4">
    <source>
        <dbReference type="ARBA" id="ARBA00022989"/>
    </source>
</evidence>
<dbReference type="GeneID" id="96623889"/>
<evidence type="ECO:0000256" key="7">
    <source>
        <dbReference type="SAM" id="MobiDB-lite"/>
    </source>
</evidence>
<keyword evidence="6" id="KW-1003">Cell membrane</keyword>
<dbReference type="EMBL" id="CP061539">
    <property type="protein sequence ID" value="QNV36929.1"/>
    <property type="molecule type" value="Genomic_DNA"/>
</dbReference>
<keyword evidence="5 6" id="KW-0472">Membrane</keyword>
<dbReference type="GO" id="GO:0005886">
    <property type="term" value="C:plasma membrane"/>
    <property type="evidence" value="ECO:0007669"/>
    <property type="project" value="UniProtKB-SubCell"/>
</dbReference>
<feature type="compositionally biased region" description="Basic residues" evidence="7">
    <location>
        <begin position="293"/>
        <end position="305"/>
    </location>
</feature>
<sequence>MHRYRFLLTGKWIGAFLLCVVFSIICVQLAGWQMGRKEAVDHRNQLIAQNFHADPIDYTEHRGIFSNFDGELQWQPVKLSGEYHPDQQILARNRPYNGNNGFEVLVPFTTDEGDNILISRGWVPAGFGDASSTATEIGAPPSGHTTVVARYHNGEQDTGRDAPAGQIASIDLPELSEMTGIPVGEAAYGLLVSEDPEVPNTPIEKDEPEQDNGPNLSYSMQWYSFAVLIYVVYGWSARQKVRNDELDAQLAAELDQYYQQFYDENGNYIGEEDEEIIIRKMQMVDDMPSHLKSIMRPKPQKKKKFRTDEEEEDALLDSLGQ</sequence>
<dbReference type="KEGG" id="rter:IDM49_06535"/>
<dbReference type="PANTHER" id="PTHR23427:SF2">
    <property type="entry name" value="SURFEIT LOCUS PROTEIN 1"/>
    <property type="match status" value="1"/>
</dbReference>
<evidence type="ECO:0000313" key="9">
    <source>
        <dbReference type="Proteomes" id="UP000516404"/>
    </source>
</evidence>
<comment type="subcellular location">
    <subcellularLocation>
        <location evidence="6">Cell membrane</location>
        <topology evidence="6">Multi-pass membrane protein</topology>
    </subcellularLocation>
    <subcellularLocation>
        <location evidence="1">Membrane</location>
    </subcellularLocation>
</comment>
<gene>
    <name evidence="8" type="ORF">IDM49_06535</name>
</gene>
<organism evidence="8 9">
    <name type="scientific">Rothia terrae</name>
    <dbReference type="NCBI Taxonomy" id="396015"/>
    <lineage>
        <taxon>Bacteria</taxon>
        <taxon>Bacillati</taxon>
        <taxon>Actinomycetota</taxon>
        <taxon>Actinomycetes</taxon>
        <taxon>Micrococcales</taxon>
        <taxon>Micrococcaceae</taxon>
        <taxon>Rothia</taxon>
    </lineage>
</organism>
<comment type="similarity">
    <text evidence="2 6">Belongs to the SURF1 family.</text>
</comment>
<keyword evidence="3 6" id="KW-0812">Transmembrane</keyword>
<dbReference type="Pfam" id="PF02104">
    <property type="entry name" value="SURF1"/>
    <property type="match status" value="1"/>
</dbReference>
<dbReference type="AlphaFoldDB" id="A0A7H2BB83"/>
<evidence type="ECO:0000256" key="3">
    <source>
        <dbReference type="ARBA" id="ARBA00022692"/>
    </source>
</evidence>
<feature type="transmembrane region" description="Helical" evidence="6">
    <location>
        <begin position="12"/>
        <end position="32"/>
    </location>
</feature>
<proteinExistence type="inferred from homology"/>
<accession>A0A7H2BB83</accession>
<dbReference type="PROSITE" id="PS50895">
    <property type="entry name" value="SURF1"/>
    <property type="match status" value="1"/>
</dbReference>
<dbReference type="InterPro" id="IPR045214">
    <property type="entry name" value="Surf1/Surf4"/>
</dbReference>
<feature type="region of interest" description="Disordered" evidence="7">
    <location>
        <begin position="290"/>
        <end position="321"/>
    </location>
</feature>
<evidence type="ECO:0000313" key="8">
    <source>
        <dbReference type="EMBL" id="QNV36929.1"/>
    </source>
</evidence>
<evidence type="ECO:0000256" key="1">
    <source>
        <dbReference type="ARBA" id="ARBA00004370"/>
    </source>
</evidence>
<dbReference type="Proteomes" id="UP000516404">
    <property type="component" value="Chromosome"/>
</dbReference>
<dbReference type="InterPro" id="IPR002994">
    <property type="entry name" value="Surf1/Shy1"/>
</dbReference>
<keyword evidence="4 6" id="KW-1133">Transmembrane helix</keyword>
<dbReference type="RefSeq" id="WP_168613966.1">
    <property type="nucleotide sequence ID" value="NZ_BAAAOX010000021.1"/>
</dbReference>
<protein>
    <recommendedName>
        <fullName evidence="6">SURF1-like protein</fullName>
    </recommendedName>
</protein>
<dbReference type="CDD" id="cd06662">
    <property type="entry name" value="SURF1"/>
    <property type="match status" value="1"/>
</dbReference>
<reference evidence="8 9" key="1">
    <citation type="submission" date="2020-09" db="EMBL/GenBank/DDBJ databases">
        <title>Investigation of environmental microbes.</title>
        <authorList>
            <person name="Ou Y."/>
            <person name="Kang Q."/>
        </authorList>
    </citation>
    <scope>NUCLEOTIDE SEQUENCE [LARGE SCALE GENOMIC DNA]</scope>
    <source>
        <strain evidence="8 9">KJZ-14</strain>
    </source>
</reference>
<name>A0A7H2BB83_9MICC</name>
<dbReference type="PANTHER" id="PTHR23427">
    <property type="entry name" value="SURFEIT LOCUS PROTEIN"/>
    <property type="match status" value="1"/>
</dbReference>
<comment type="caution">
    <text evidence="6">Lacks conserved residue(s) required for the propagation of feature annotation.</text>
</comment>
<feature type="region of interest" description="Disordered" evidence="7">
    <location>
        <begin position="195"/>
        <end position="214"/>
    </location>
</feature>